<feature type="region of interest" description="Disordered" evidence="1">
    <location>
        <begin position="1"/>
        <end position="121"/>
    </location>
</feature>
<proteinExistence type="predicted"/>
<dbReference type="Proteomes" id="UP000244811">
    <property type="component" value="Chromosome 3"/>
</dbReference>
<reference evidence="2" key="1">
    <citation type="submission" date="2022-07" db="EMBL/GenBank/DDBJ databases">
        <title>Evaluation of T. orientalis genome assembly methods using nanopore sequencing and analysis of variation between genomes.</title>
        <authorList>
            <person name="Yam J."/>
            <person name="Micallef M.L."/>
            <person name="Liu M."/>
            <person name="Djordjevic S.P."/>
            <person name="Bogema D.R."/>
            <person name="Jenkins C."/>
        </authorList>
    </citation>
    <scope>NUCLEOTIDE SEQUENCE</scope>
    <source>
        <strain evidence="2">Goon Nure</strain>
    </source>
</reference>
<evidence type="ECO:0000256" key="1">
    <source>
        <dbReference type="SAM" id="MobiDB-lite"/>
    </source>
</evidence>
<accession>A0A976MEA1</accession>
<dbReference type="SUPFAM" id="SSF50729">
    <property type="entry name" value="PH domain-like"/>
    <property type="match status" value="1"/>
</dbReference>
<dbReference type="InterPro" id="IPR011993">
    <property type="entry name" value="PH-like_dom_sf"/>
</dbReference>
<feature type="compositionally biased region" description="Basic and acidic residues" evidence="1">
    <location>
        <begin position="77"/>
        <end position="86"/>
    </location>
</feature>
<gene>
    <name evidence="2" type="ORF">MACK_002470</name>
</gene>
<evidence type="ECO:0000313" key="2">
    <source>
        <dbReference type="EMBL" id="UKK01652.2"/>
    </source>
</evidence>
<evidence type="ECO:0008006" key="4">
    <source>
        <dbReference type="Google" id="ProtNLM"/>
    </source>
</evidence>
<organism evidence="2 3">
    <name type="scientific">Theileria orientalis</name>
    <dbReference type="NCBI Taxonomy" id="68886"/>
    <lineage>
        <taxon>Eukaryota</taxon>
        <taxon>Sar</taxon>
        <taxon>Alveolata</taxon>
        <taxon>Apicomplexa</taxon>
        <taxon>Aconoidasida</taxon>
        <taxon>Piroplasmida</taxon>
        <taxon>Theileriidae</taxon>
        <taxon>Theileria</taxon>
    </lineage>
</organism>
<feature type="compositionally biased region" description="Basic and acidic residues" evidence="1">
    <location>
        <begin position="30"/>
        <end position="43"/>
    </location>
</feature>
<dbReference type="Gene3D" id="2.30.29.30">
    <property type="entry name" value="Pleckstrin-homology domain (PH domain)/Phosphotyrosine-binding domain (PTB)"/>
    <property type="match status" value="1"/>
</dbReference>
<dbReference type="AlphaFoldDB" id="A0A976MEA1"/>
<evidence type="ECO:0000313" key="3">
    <source>
        <dbReference type="Proteomes" id="UP000244811"/>
    </source>
</evidence>
<dbReference type="EMBL" id="CP056070">
    <property type="protein sequence ID" value="UKK01652.2"/>
    <property type="molecule type" value="Genomic_DNA"/>
</dbReference>
<protein>
    <recommendedName>
        <fullName evidence="4">RanBD1 domain-containing protein</fullName>
    </recommendedName>
</protein>
<name>A0A976MEA1_THEOR</name>
<sequence>MSDLEPVSLSKDDDPNDDNSNSVVTLQPTDVDKTLENTKKTEDSLGESFNPVKSDDDDSEEVNFKRKKSDDDEVEEVNLKRKRPDDTTNLVPSDDTKSAPSDDTKLPPSDDSKSEVKESAEEKPIFDVLTNTKQFDCPMAKLAKMDSGMSFFDIPKPELSSNLDPTVGLTLEANDDNTEDNQVVLESSLSESEKLLTELRGCKLSFYKDSEWSLPIPVVTHLILNQDTSVKRLVCFQLGTGRLLLNTVLLSSMSFKKLKNKSIIFTGQTLGENPSLIPHRLLFTDTSARDDFHKLYSQ</sequence>
<feature type="compositionally biased region" description="Basic and acidic residues" evidence="1">
    <location>
        <begin position="94"/>
        <end position="121"/>
    </location>
</feature>